<gene>
    <name evidence="1" type="ORF">GCM10009811_12560</name>
</gene>
<accession>A0ABN2LHR1</accession>
<organism evidence="1 2">
    <name type="scientific">Nostocoides veronense</name>
    <dbReference type="NCBI Taxonomy" id="330836"/>
    <lineage>
        <taxon>Bacteria</taxon>
        <taxon>Bacillati</taxon>
        <taxon>Actinomycetota</taxon>
        <taxon>Actinomycetes</taxon>
        <taxon>Micrococcales</taxon>
        <taxon>Intrasporangiaceae</taxon>
        <taxon>Nostocoides</taxon>
    </lineage>
</organism>
<sequence>MFARGKALRDIPIRIDCGIADPFADANRVFVDKVVPHAKATFDSGSHTGDYWREHAGVQMDWLAGLLKRVTT</sequence>
<evidence type="ECO:0000313" key="1">
    <source>
        <dbReference type="EMBL" id="GAA1789117.1"/>
    </source>
</evidence>
<reference evidence="1 2" key="1">
    <citation type="journal article" date="2019" name="Int. J. Syst. Evol. Microbiol.">
        <title>The Global Catalogue of Microorganisms (GCM) 10K type strain sequencing project: providing services to taxonomists for standard genome sequencing and annotation.</title>
        <authorList>
            <consortium name="The Broad Institute Genomics Platform"/>
            <consortium name="The Broad Institute Genome Sequencing Center for Infectious Disease"/>
            <person name="Wu L."/>
            <person name="Ma J."/>
        </authorList>
    </citation>
    <scope>NUCLEOTIDE SEQUENCE [LARGE SCALE GENOMIC DNA]</scope>
    <source>
        <strain evidence="1 2">JCM 15592</strain>
    </source>
</reference>
<name>A0ABN2LHR1_9MICO</name>
<keyword evidence="2" id="KW-1185">Reference proteome</keyword>
<dbReference type="RefSeq" id="WP_344082621.1">
    <property type="nucleotide sequence ID" value="NZ_BAAAPO010000021.1"/>
</dbReference>
<dbReference type="Proteomes" id="UP001499938">
    <property type="component" value="Unassembled WGS sequence"/>
</dbReference>
<dbReference type="EMBL" id="BAAAPO010000021">
    <property type="protein sequence ID" value="GAA1789117.1"/>
    <property type="molecule type" value="Genomic_DNA"/>
</dbReference>
<evidence type="ECO:0000313" key="2">
    <source>
        <dbReference type="Proteomes" id="UP001499938"/>
    </source>
</evidence>
<protein>
    <submittedName>
        <fullName evidence="1">Uncharacterized protein</fullName>
    </submittedName>
</protein>
<proteinExistence type="predicted"/>
<comment type="caution">
    <text evidence="1">The sequence shown here is derived from an EMBL/GenBank/DDBJ whole genome shotgun (WGS) entry which is preliminary data.</text>
</comment>